<dbReference type="KEGG" id="vg:24171654"/>
<evidence type="ECO:0000256" key="7">
    <source>
        <dbReference type="ARBA" id="ARBA00023002"/>
    </source>
</evidence>
<dbReference type="GO" id="GO:0005506">
    <property type="term" value="F:iron ion binding"/>
    <property type="evidence" value="ECO:0007669"/>
    <property type="project" value="InterPro"/>
</dbReference>
<organism evidence="10 11">
    <name type="scientific">Synechococcus phage ACG-2014g</name>
    <dbReference type="NCBI Taxonomy" id="1493512"/>
    <lineage>
        <taxon>Viruses</taxon>
        <taxon>Duplodnaviria</taxon>
        <taxon>Heunggongvirae</taxon>
        <taxon>Uroviricota</taxon>
        <taxon>Caudoviricetes</taxon>
        <taxon>Pantevenvirales</taxon>
        <taxon>Kyanoviridae</taxon>
        <taxon>Macariavirus</taxon>
        <taxon>Macariavirus tuscon14g</taxon>
    </lineage>
</organism>
<dbReference type="GO" id="GO:0031418">
    <property type="term" value="F:L-ascorbic acid binding"/>
    <property type="evidence" value="ECO:0007669"/>
    <property type="project" value="InterPro"/>
</dbReference>
<proteinExistence type="predicted"/>
<dbReference type="InterPro" id="IPR044862">
    <property type="entry name" value="Pro_4_hyd_alph_FE2OG_OXY"/>
</dbReference>
<evidence type="ECO:0000256" key="3">
    <source>
        <dbReference type="ARBA" id="ARBA00012262"/>
    </source>
</evidence>
<evidence type="ECO:0000259" key="9">
    <source>
        <dbReference type="PROSITE" id="PS51471"/>
    </source>
</evidence>
<keyword evidence="6" id="KW-0223">Dioxygenase</keyword>
<evidence type="ECO:0000256" key="4">
    <source>
        <dbReference type="ARBA" id="ARBA00022723"/>
    </source>
</evidence>
<dbReference type="RefSeq" id="YP_009133584.1">
    <property type="nucleotide sequence ID" value="NC_026924.1"/>
</dbReference>
<evidence type="ECO:0000256" key="6">
    <source>
        <dbReference type="ARBA" id="ARBA00022964"/>
    </source>
</evidence>
<name>A0A0E3HCK4_9CAUD</name>
<sequence length="161" mass="19147">MKGIYLQYDFLSSAECFAVMSFYEANKDKTFLHEYNQSYPLQLHHFQEFHEFDYIHSRVVDYAEVLSKTKFEVHNFEIVKWGPKSKMKPHKDFSVDEWSAIVYLNDNYYGGKTRFTDQELEITPKQGTLVLFNGHAMRHSVSEILNGNRYTMAYWLENESV</sequence>
<dbReference type="PANTHER" id="PTHR14049">
    <property type="entry name" value="LEPRECAN 1"/>
    <property type="match status" value="1"/>
</dbReference>
<dbReference type="EC" id="1.14.11.7" evidence="3"/>
<evidence type="ECO:0000256" key="2">
    <source>
        <dbReference type="ARBA" id="ARBA00001962"/>
    </source>
</evidence>
<evidence type="ECO:0000256" key="5">
    <source>
        <dbReference type="ARBA" id="ARBA00022737"/>
    </source>
</evidence>
<dbReference type="InterPro" id="IPR006620">
    <property type="entry name" value="Pro_4_hyd_alph"/>
</dbReference>
<dbReference type="Proteomes" id="UP000033010">
    <property type="component" value="Segment"/>
</dbReference>
<keyword evidence="4" id="KW-0479">Metal-binding</keyword>
<dbReference type="EMBL" id="KJ019071">
    <property type="protein sequence ID" value="AIX24368.1"/>
    <property type="molecule type" value="Genomic_DNA"/>
</dbReference>
<comment type="cofactor">
    <cofactor evidence="1">
        <name>L-ascorbate</name>
        <dbReference type="ChEBI" id="CHEBI:38290"/>
    </cofactor>
</comment>
<dbReference type="Pfam" id="PF13640">
    <property type="entry name" value="2OG-FeII_Oxy_3"/>
    <property type="match status" value="1"/>
</dbReference>
<dbReference type="SMART" id="SM00702">
    <property type="entry name" value="P4Hc"/>
    <property type="match status" value="1"/>
</dbReference>
<protein>
    <recommendedName>
        <fullName evidence="3">procollagen-proline 3-dioxygenase</fullName>
        <ecNumber evidence="3">1.14.11.7</ecNumber>
    </recommendedName>
</protein>
<reference evidence="10 11" key="1">
    <citation type="submission" date="2013-12" db="EMBL/GenBank/DDBJ databases">
        <title>Ecological redundancy of diverse viral populations within a natural community.</title>
        <authorList>
            <person name="Gregory A.C."/>
            <person name="LaButti K."/>
            <person name="Copeland A."/>
            <person name="Woyke T."/>
            <person name="Sullivan M.B."/>
        </authorList>
    </citation>
    <scope>NUCLEOTIDE SEQUENCE [LARGE SCALE GENOMIC DNA]</scope>
    <source>
        <strain evidence="10">Syn7803US105</strain>
    </source>
</reference>
<evidence type="ECO:0000313" key="11">
    <source>
        <dbReference type="Proteomes" id="UP000033010"/>
    </source>
</evidence>
<keyword evidence="8" id="KW-0408">Iron</keyword>
<dbReference type="InterPro" id="IPR039575">
    <property type="entry name" value="P3H"/>
</dbReference>
<evidence type="ECO:0000313" key="10">
    <source>
        <dbReference type="EMBL" id="AIX24368.1"/>
    </source>
</evidence>
<dbReference type="GO" id="GO:0019797">
    <property type="term" value="F:procollagen-proline 3-dioxygenase activity"/>
    <property type="evidence" value="ECO:0007669"/>
    <property type="project" value="UniProtKB-EC"/>
</dbReference>
<dbReference type="OrthoDB" id="22789at10239"/>
<dbReference type="GO" id="GO:0032963">
    <property type="term" value="P:collagen metabolic process"/>
    <property type="evidence" value="ECO:0007669"/>
    <property type="project" value="InterPro"/>
</dbReference>
<evidence type="ECO:0000256" key="1">
    <source>
        <dbReference type="ARBA" id="ARBA00001961"/>
    </source>
</evidence>
<accession>A0A0E3HCK4</accession>
<keyword evidence="7" id="KW-0560">Oxidoreductase</keyword>
<gene>
    <name evidence="10" type="ORF">Syn7803US105_24</name>
</gene>
<dbReference type="PANTHER" id="PTHR14049:SF9">
    <property type="entry name" value="PROCOLLAGEN-PROLINE 3-DIOXYGENASE"/>
    <property type="match status" value="1"/>
</dbReference>
<keyword evidence="11" id="KW-1185">Reference proteome</keyword>
<evidence type="ECO:0000256" key="8">
    <source>
        <dbReference type="ARBA" id="ARBA00023004"/>
    </source>
</evidence>
<comment type="cofactor">
    <cofactor evidence="2">
        <name>Fe cation</name>
        <dbReference type="ChEBI" id="CHEBI:24875"/>
    </cofactor>
</comment>
<feature type="domain" description="Fe2OG dioxygenase" evidence="9">
    <location>
        <begin position="70"/>
        <end position="158"/>
    </location>
</feature>
<dbReference type="GeneID" id="24171654"/>
<dbReference type="InterPro" id="IPR005123">
    <property type="entry name" value="Oxoglu/Fe-dep_dioxygenase_dom"/>
</dbReference>
<dbReference type="Gene3D" id="2.60.120.620">
    <property type="entry name" value="q2cbj1_9rhob like domain"/>
    <property type="match status" value="1"/>
</dbReference>
<keyword evidence="5" id="KW-0677">Repeat</keyword>
<dbReference type="PROSITE" id="PS51471">
    <property type="entry name" value="FE2OG_OXY"/>
    <property type="match status" value="1"/>
</dbReference>